<dbReference type="EMBL" id="KI966422">
    <property type="protein sequence ID" value="EWC46037.1"/>
    <property type="molecule type" value="Genomic_DNA"/>
</dbReference>
<accession>W7I0N6</accession>
<organism evidence="3 4">
    <name type="scientific">Drechslerella stenobrocha 248</name>
    <dbReference type="NCBI Taxonomy" id="1043628"/>
    <lineage>
        <taxon>Eukaryota</taxon>
        <taxon>Fungi</taxon>
        <taxon>Dikarya</taxon>
        <taxon>Ascomycota</taxon>
        <taxon>Pezizomycotina</taxon>
        <taxon>Orbiliomycetes</taxon>
        <taxon>Orbiliales</taxon>
        <taxon>Orbiliaceae</taxon>
        <taxon>Drechslerella</taxon>
    </lineage>
</organism>
<evidence type="ECO:0000256" key="2">
    <source>
        <dbReference type="SAM" id="Phobius"/>
    </source>
</evidence>
<proteinExistence type="predicted"/>
<evidence type="ECO:0000256" key="1">
    <source>
        <dbReference type="SAM" id="MobiDB-lite"/>
    </source>
</evidence>
<dbReference type="OrthoDB" id="5331272at2759"/>
<sequence length="513" mass="54944">MAFDRQSVRYEPVQTTEQAGLEVVAQPAPSDKFPVNAPSDALPIPVATEFQSQQYLDPKYGQYGQAYQGGDSRGFDGYGAAESGGVGAVAAASSGKRICGLKRWVFFVILAVVVLVIAGGIGGGIAGGLLSSRSNNANGGDSNSQAAANSTGTSPTSSASAIPAIATPGTFAAVKASEGLMDNVKGITYFFQDINTPDIYMWRQLGDDWRQVGKLEGLNPPPRANSSIAAVQAPDQSSISLFYTADNGTLFDAIGTFGSASWRMGQLAALTNYKAEVAPGSGIAASWWGRARSSIRVYYVDSGVARIREVAYDEDKNPRWFITTQEFEQCSQSAKVAVAHLPPRNSTNVMGETIHLFYQDRNNNVRHYPGYNGLWDVTNAETIRQTTIPTDAYLAASINLNPALDYPLRLWYIDSSSRLSFILGEGQSIATDPNFQNLGTFGDRQIATSFPNAVVSNGQVPGGSLAVITWTDGDQARVYFQAGLATNNNRNAATEIALDDTTWQTRIFDVEAP</sequence>
<feature type="transmembrane region" description="Helical" evidence="2">
    <location>
        <begin position="104"/>
        <end position="130"/>
    </location>
</feature>
<keyword evidence="2" id="KW-0812">Transmembrane</keyword>
<dbReference type="Gene3D" id="2.120.10.70">
    <property type="entry name" value="Fucose-specific lectin"/>
    <property type="match status" value="1"/>
</dbReference>
<dbReference type="SUPFAM" id="SSF89372">
    <property type="entry name" value="Fucose-specific lectin"/>
    <property type="match status" value="1"/>
</dbReference>
<dbReference type="Proteomes" id="UP000024837">
    <property type="component" value="Unassembled WGS sequence"/>
</dbReference>
<reference evidence="3 4" key="1">
    <citation type="submission" date="2013-05" db="EMBL/GenBank/DDBJ databases">
        <title>Drechslerella stenobrocha genome reveals carnivorous origination and mechanical trapping mechanism of predatory fungi.</title>
        <authorList>
            <person name="Liu X."/>
            <person name="Zhang W."/>
            <person name="Liu K."/>
        </authorList>
    </citation>
    <scope>NUCLEOTIDE SEQUENCE [LARGE SCALE GENOMIC DNA]</scope>
    <source>
        <strain evidence="3 4">248</strain>
    </source>
</reference>
<keyword evidence="2" id="KW-0472">Membrane</keyword>
<keyword evidence="4" id="KW-1185">Reference proteome</keyword>
<name>W7I0N6_9PEZI</name>
<feature type="compositionally biased region" description="Low complexity" evidence="1">
    <location>
        <begin position="146"/>
        <end position="161"/>
    </location>
</feature>
<gene>
    <name evidence="3" type="ORF">DRE_04830</name>
</gene>
<dbReference type="AlphaFoldDB" id="W7I0N6"/>
<feature type="region of interest" description="Disordered" evidence="1">
    <location>
        <begin position="137"/>
        <end position="161"/>
    </location>
</feature>
<evidence type="ECO:0000313" key="4">
    <source>
        <dbReference type="Proteomes" id="UP000024837"/>
    </source>
</evidence>
<keyword evidence="2" id="KW-1133">Transmembrane helix</keyword>
<protein>
    <submittedName>
        <fullName evidence="3">Uncharacterized protein</fullName>
    </submittedName>
</protein>
<dbReference type="HOGENOM" id="CLU_514847_0_0_1"/>
<evidence type="ECO:0000313" key="3">
    <source>
        <dbReference type="EMBL" id="EWC46037.1"/>
    </source>
</evidence>